<evidence type="ECO:0000313" key="2">
    <source>
        <dbReference type="Proteomes" id="UP001148838"/>
    </source>
</evidence>
<reference evidence="1 2" key="1">
    <citation type="journal article" date="2022" name="Allergy">
        <title>Genome assembly and annotation of Periplaneta americana reveal a comprehensive cockroach allergen profile.</title>
        <authorList>
            <person name="Wang L."/>
            <person name="Xiong Q."/>
            <person name="Saelim N."/>
            <person name="Wang L."/>
            <person name="Nong W."/>
            <person name="Wan A.T."/>
            <person name="Shi M."/>
            <person name="Liu X."/>
            <person name="Cao Q."/>
            <person name="Hui J.H.L."/>
            <person name="Sookrung N."/>
            <person name="Leung T.F."/>
            <person name="Tungtrongchitr A."/>
            <person name="Tsui S.K.W."/>
        </authorList>
    </citation>
    <scope>NUCLEOTIDE SEQUENCE [LARGE SCALE GENOMIC DNA]</scope>
    <source>
        <strain evidence="1">PWHHKU_190912</strain>
    </source>
</reference>
<protein>
    <submittedName>
        <fullName evidence="1">Uncharacterized protein</fullName>
    </submittedName>
</protein>
<proteinExistence type="predicted"/>
<dbReference type="Proteomes" id="UP001148838">
    <property type="component" value="Unassembled WGS sequence"/>
</dbReference>
<organism evidence="1 2">
    <name type="scientific">Periplaneta americana</name>
    <name type="common">American cockroach</name>
    <name type="synonym">Blatta americana</name>
    <dbReference type="NCBI Taxonomy" id="6978"/>
    <lineage>
        <taxon>Eukaryota</taxon>
        <taxon>Metazoa</taxon>
        <taxon>Ecdysozoa</taxon>
        <taxon>Arthropoda</taxon>
        <taxon>Hexapoda</taxon>
        <taxon>Insecta</taxon>
        <taxon>Pterygota</taxon>
        <taxon>Neoptera</taxon>
        <taxon>Polyneoptera</taxon>
        <taxon>Dictyoptera</taxon>
        <taxon>Blattodea</taxon>
        <taxon>Blattoidea</taxon>
        <taxon>Blattidae</taxon>
        <taxon>Blattinae</taxon>
        <taxon>Periplaneta</taxon>
    </lineage>
</organism>
<gene>
    <name evidence="1" type="ORF">ANN_22967</name>
</gene>
<evidence type="ECO:0000313" key="1">
    <source>
        <dbReference type="EMBL" id="KAJ4434406.1"/>
    </source>
</evidence>
<name>A0ABQ8SL10_PERAM</name>
<accession>A0ABQ8SL10</accession>
<comment type="caution">
    <text evidence="1">The sequence shown here is derived from an EMBL/GenBank/DDBJ whole genome shotgun (WGS) entry which is preliminary data.</text>
</comment>
<keyword evidence="2" id="KW-1185">Reference proteome</keyword>
<dbReference type="EMBL" id="JAJSOF020000025">
    <property type="protein sequence ID" value="KAJ4434406.1"/>
    <property type="molecule type" value="Genomic_DNA"/>
</dbReference>
<sequence>MADLCEGGNEPPGFLKAIIPLNHVAKAVQTHGPLDTPIEKSRIISGDLGGHVMKHLSLTPARPIQRSDIYVFRYECPVTVASMKKKGPYSFRCDNAQKTFTFGESRSCSMIL</sequence>